<dbReference type="EMBL" id="CAJMWT010009666">
    <property type="protein sequence ID" value="CAE6539308.1"/>
    <property type="molecule type" value="Genomic_DNA"/>
</dbReference>
<evidence type="ECO:0000256" key="4">
    <source>
        <dbReference type="ARBA" id="ARBA00023136"/>
    </source>
</evidence>
<feature type="transmembrane region" description="Helical" evidence="6">
    <location>
        <begin position="73"/>
        <end position="95"/>
    </location>
</feature>
<dbReference type="Gene3D" id="1.20.1080.10">
    <property type="entry name" value="Glycerol uptake facilitator protein"/>
    <property type="match status" value="1"/>
</dbReference>
<comment type="subcellular location">
    <subcellularLocation>
        <location evidence="1">Membrane</location>
        <topology evidence="1">Multi-pass membrane protein</topology>
    </subcellularLocation>
</comment>
<dbReference type="GO" id="GO:0016020">
    <property type="term" value="C:membrane"/>
    <property type="evidence" value="ECO:0007669"/>
    <property type="project" value="UniProtKB-SubCell"/>
</dbReference>
<reference evidence="7" key="1">
    <citation type="submission" date="2021-01" db="EMBL/GenBank/DDBJ databases">
        <authorList>
            <person name="Kaushik A."/>
        </authorList>
    </citation>
    <scope>NUCLEOTIDE SEQUENCE</scope>
    <source>
        <strain evidence="7">AG2-2IIIB</strain>
    </source>
</reference>
<organism evidence="7 8">
    <name type="scientific">Rhizoctonia solani</name>
    <dbReference type="NCBI Taxonomy" id="456999"/>
    <lineage>
        <taxon>Eukaryota</taxon>
        <taxon>Fungi</taxon>
        <taxon>Dikarya</taxon>
        <taxon>Basidiomycota</taxon>
        <taxon>Agaricomycotina</taxon>
        <taxon>Agaricomycetes</taxon>
        <taxon>Cantharellales</taxon>
        <taxon>Ceratobasidiaceae</taxon>
        <taxon>Rhizoctonia</taxon>
    </lineage>
</organism>
<evidence type="ECO:0000256" key="2">
    <source>
        <dbReference type="ARBA" id="ARBA00022692"/>
    </source>
</evidence>
<name>A0A8H3DN73_9AGAM</name>
<keyword evidence="4 6" id="KW-0472">Membrane</keyword>
<proteinExistence type="predicted"/>
<evidence type="ECO:0000256" key="1">
    <source>
        <dbReference type="ARBA" id="ARBA00004141"/>
    </source>
</evidence>
<protein>
    <submittedName>
        <fullName evidence="7">Uncharacterized protein</fullName>
    </submittedName>
</protein>
<feature type="region of interest" description="Disordered" evidence="5">
    <location>
        <begin position="1"/>
        <end position="48"/>
    </location>
</feature>
<dbReference type="Proteomes" id="UP000663843">
    <property type="component" value="Unassembled WGS sequence"/>
</dbReference>
<evidence type="ECO:0000256" key="5">
    <source>
        <dbReference type="SAM" id="MobiDB-lite"/>
    </source>
</evidence>
<evidence type="ECO:0000313" key="8">
    <source>
        <dbReference type="Proteomes" id="UP000663843"/>
    </source>
</evidence>
<accession>A0A8H3DN73</accession>
<feature type="compositionally biased region" description="Low complexity" evidence="5">
    <location>
        <begin position="24"/>
        <end position="38"/>
    </location>
</feature>
<evidence type="ECO:0000313" key="7">
    <source>
        <dbReference type="EMBL" id="CAE6539308.1"/>
    </source>
</evidence>
<evidence type="ECO:0000256" key="3">
    <source>
        <dbReference type="ARBA" id="ARBA00022989"/>
    </source>
</evidence>
<keyword evidence="2 6" id="KW-0812">Transmembrane</keyword>
<comment type="caution">
    <text evidence="7">The sequence shown here is derived from an EMBL/GenBank/DDBJ whole genome shotgun (WGS) entry which is preliminary data.</text>
</comment>
<evidence type="ECO:0000256" key="6">
    <source>
        <dbReference type="SAM" id="Phobius"/>
    </source>
</evidence>
<dbReference type="AlphaFoldDB" id="A0A8H3DN73"/>
<keyword evidence="3 6" id="KW-1133">Transmembrane helix</keyword>
<dbReference type="InterPro" id="IPR023271">
    <property type="entry name" value="Aquaporin-like"/>
</dbReference>
<gene>
    <name evidence="7" type="ORF">RDB_LOCUS193271</name>
</gene>
<sequence>MLPAINDPTKSAIVRNEDSPSLNSYSSGTTTPTETSGTKPAPPSTSDMQTVPAIEAAILVTAKVRANRPIDQSFFLAVMAGIWVGFGGIAGLSAAGTKLGGELVTGTRLVFSIGRYNRAIPARRSIINLVVIYIGN</sequence>